<name>A0A366I7E6_9FIRM</name>
<keyword evidence="3" id="KW-1185">Reference proteome</keyword>
<organism evidence="2 3">
    <name type="scientific">Alkalibaculum bacchi</name>
    <dbReference type="NCBI Taxonomy" id="645887"/>
    <lineage>
        <taxon>Bacteria</taxon>
        <taxon>Bacillati</taxon>
        <taxon>Bacillota</taxon>
        <taxon>Clostridia</taxon>
        <taxon>Eubacteriales</taxon>
        <taxon>Eubacteriaceae</taxon>
        <taxon>Alkalibaculum</taxon>
    </lineage>
</organism>
<feature type="region of interest" description="Disordered" evidence="1">
    <location>
        <begin position="106"/>
        <end position="153"/>
    </location>
</feature>
<dbReference type="EMBL" id="QNRX01000010">
    <property type="protein sequence ID" value="RBP63352.1"/>
    <property type="molecule type" value="Genomic_DNA"/>
</dbReference>
<dbReference type="OrthoDB" id="1711150at2"/>
<dbReference type="AlphaFoldDB" id="A0A366I7E6"/>
<sequence>MENTNLNQNVNTLFSNLESFTQSQGLIGKPIIHENKTFMPIVSVTLGYGSGNTASKAQPMPSSASGKMSGGALGLGAKLCTDAVLMIDKDNVSMIPVNSASTSQLMDKIPQMVSSMGQGKQGQQAQQGQQQQGQQQQGQQGQASQSQGQNTQK</sequence>
<reference evidence="2 3" key="1">
    <citation type="submission" date="2018-06" db="EMBL/GenBank/DDBJ databases">
        <title>Genomic Encyclopedia of Type Strains, Phase IV (KMG-IV): sequencing the most valuable type-strain genomes for metagenomic binning, comparative biology and taxonomic classification.</title>
        <authorList>
            <person name="Goeker M."/>
        </authorList>
    </citation>
    <scope>NUCLEOTIDE SEQUENCE [LARGE SCALE GENOMIC DNA]</scope>
    <source>
        <strain evidence="2 3">DSM 22112</strain>
    </source>
</reference>
<protein>
    <submittedName>
        <fullName evidence="2">Putative spore protein YtfJ</fullName>
    </submittedName>
</protein>
<dbReference type="Pfam" id="PF09579">
    <property type="entry name" value="Spore_YtfJ"/>
    <property type="match status" value="1"/>
</dbReference>
<dbReference type="InterPro" id="IPR014229">
    <property type="entry name" value="Spore_YtfJ"/>
</dbReference>
<comment type="caution">
    <text evidence="2">The sequence shown here is derived from an EMBL/GenBank/DDBJ whole genome shotgun (WGS) entry which is preliminary data.</text>
</comment>
<dbReference type="RefSeq" id="WP_113920863.1">
    <property type="nucleotide sequence ID" value="NZ_QNRX01000010.1"/>
</dbReference>
<dbReference type="Proteomes" id="UP000253490">
    <property type="component" value="Unassembled WGS sequence"/>
</dbReference>
<evidence type="ECO:0000313" key="2">
    <source>
        <dbReference type="EMBL" id="RBP63352.1"/>
    </source>
</evidence>
<feature type="compositionally biased region" description="Low complexity" evidence="1">
    <location>
        <begin position="117"/>
        <end position="153"/>
    </location>
</feature>
<proteinExistence type="predicted"/>
<gene>
    <name evidence="2" type="ORF">DES36_11095</name>
</gene>
<evidence type="ECO:0000256" key="1">
    <source>
        <dbReference type="SAM" id="MobiDB-lite"/>
    </source>
</evidence>
<evidence type="ECO:0000313" key="3">
    <source>
        <dbReference type="Proteomes" id="UP000253490"/>
    </source>
</evidence>
<accession>A0A366I7E6</accession>